<protein>
    <submittedName>
        <fullName evidence="1">Uncharacterized protein</fullName>
    </submittedName>
</protein>
<evidence type="ECO:0000313" key="1">
    <source>
        <dbReference type="EMBL" id="CVK35537.1"/>
    </source>
</evidence>
<dbReference type="AlphaFoldDB" id="A0A1A7GEH0"/>
<accession>A0A1A7GEH0</accession>
<organism evidence="1">
    <name type="scientific">biofilter metagenome</name>
    <dbReference type="NCBI Taxonomy" id="1070537"/>
    <lineage>
        <taxon>unclassified sequences</taxon>
        <taxon>metagenomes</taxon>
        <taxon>ecological metagenomes</taxon>
    </lineage>
</organism>
<name>A0A1A7GEH0_9ZZZZ</name>
<geneLocation type="plasmid" evidence="1">
    <name>pMC2</name>
</geneLocation>
<reference evidence="1" key="1">
    <citation type="journal article" date="2016" name="Sci. Rep.">
        <title>Genomics of high molecular weight plasmids isolated from an on-farm biopurification system.</title>
        <authorList>
            <person name="Martini M.C."/>
            <person name="Wibberg D."/>
            <person name="Lozano M."/>
            <person name="Torres Tejerizo G."/>
            <person name="Albicoro F.J."/>
            <person name="Jaenicke S."/>
            <person name="van Elsas J.D."/>
            <person name="Petroni A."/>
            <person name="Garcillan-Barcia M.P."/>
            <person name="de la Cruz F."/>
            <person name="Schluter A."/>
            <person name="Puhler A."/>
            <person name="Pistorio M."/>
            <person name="Lagares A."/>
            <person name="Del Papa M.F."/>
        </authorList>
    </citation>
    <scope>NUCLEOTIDE SEQUENCE</scope>
    <source>
        <plasmid evidence="1">pMC2</plasmid>
    </source>
</reference>
<proteinExistence type="predicted"/>
<gene>
    <name evidence="1" type="ORF">MCM2015_pMC2_45</name>
</gene>
<keyword evidence="1" id="KW-0614">Plasmid</keyword>
<sequence length="152" mass="16068">MAIGASGAWWTASQHYGLEIETLNHAATKKDLGTATKAVEDMASFQKGFNDALTIFQATQQRNAQAQQDLGRVLLDLRSTSAGLRNDFADLPARIASAAQPALAEYATTCTAVFETMADRGGRLVESGAGIAAKADGHAADAQMIRQSWPGQ</sequence>
<dbReference type="EMBL" id="LT158602">
    <property type="protein sequence ID" value="CVK35537.1"/>
    <property type="molecule type" value="Genomic_DNA"/>
</dbReference>